<feature type="region of interest" description="Disordered" evidence="8">
    <location>
        <begin position="384"/>
        <end position="403"/>
    </location>
</feature>
<dbReference type="GO" id="GO:0042500">
    <property type="term" value="F:aspartic endopeptidase activity, intramembrane cleaving"/>
    <property type="evidence" value="ECO:0007669"/>
    <property type="project" value="InterPro"/>
</dbReference>
<name>A0A6P3X496_DINQU</name>
<feature type="transmembrane region" description="Helical" evidence="9">
    <location>
        <begin position="189"/>
        <end position="212"/>
    </location>
</feature>
<dbReference type="SMART" id="SM00730">
    <property type="entry name" value="PSN"/>
    <property type="match status" value="1"/>
</dbReference>
<organism evidence="10 12">
    <name type="scientific">Dinoponera quadriceps</name>
    <name type="common">South American ant</name>
    <dbReference type="NCBI Taxonomy" id="609295"/>
    <lineage>
        <taxon>Eukaryota</taxon>
        <taxon>Metazoa</taxon>
        <taxon>Ecdysozoa</taxon>
        <taxon>Arthropoda</taxon>
        <taxon>Hexapoda</taxon>
        <taxon>Insecta</taxon>
        <taxon>Pterygota</taxon>
        <taxon>Neoptera</taxon>
        <taxon>Endopterygota</taxon>
        <taxon>Hymenoptera</taxon>
        <taxon>Apocrita</taxon>
        <taxon>Aculeata</taxon>
        <taxon>Formicoidea</taxon>
        <taxon>Formicidae</taxon>
        <taxon>Ponerinae</taxon>
        <taxon>Ponerini</taxon>
        <taxon>Dinoponera</taxon>
    </lineage>
</organism>
<dbReference type="PANTHER" id="PTHR12174">
    <property type="entry name" value="SIGNAL PEPTIDE PEPTIDASE"/>
    <property type="match status" value="1"/>
</dbReference>
<dbReference type="InterPro" id="IPR006639">
    <property type="entry name" value="Preselin/SPP"/>
</dbReference>
<evidence type="ECO:0000256" key="8">
    <source>
        <dbReference type="SAM" id="MobiDB-lite"/>
    </source>
</evidence>
<accession>A0A6P3X496</accession>
<keyword evidence="3 9" id="KW-0812">Transmembrane</keyword>
<comment type="subcellular location">
    <subcellularLocation>
        <location evidence="1">Endoplasmic reticulum membrane</location>
        <topology evidence="1">Multi-pass membrane protein</topology>
    </subcellularLocation>
</comment>
<dbReference type="OrthoDB" id="29661at2759"/>
<feature type="transmembrane region" description="Helical" evidence="9">
    <location>
        <begin position="111"/>
        <end position="129"/>
    </location>
</feature>
<feature type="transmembrane region" description="Helical" evidence="9">
    <location>
        <begin position="288"/>
        <end position="312"/>
    </location>
</feature>
<protein>
    <submittedName>
        <fullName evidence="11 12">Minor histocompatibility antigen H13</fullName>
    </submittedName>
</protein>
<keyword evidence="4" id="KW-0378">Hydrolase</keyword>
<evidence type="ECO:0000313" key="11">
    <source>
        <dbReference type="RefSeq" id="XP_014473038.1"/>
    </source>
</evidence>
<dbReference type="GO" id="GO:0006465">
    <property type="term" value="P:signal peptide processing"/>
    <property type="evidence" value="ECO:0007669"/>
    <property type="project" value="TreeGrafter"/>
</dbReference>
<dbReference type="GO" id="GO:0033619">
    <property type="term" value="P:membrane protein proteolysis"/>
    <property type="evidence" value="ECO:0007669"/>
    <property type="project" value="TreeGrafter"/>
</dbReference>
<evidence type="ECO:0000256" key="2">
    <source>
        <dbReference type="ARBA" id="ARBA00006859"/>
    </source>
</evidence>
<evidence type="ECO:0000256" key="7">
    <source>
        <dbReference type="ARBA" id="ARBA00023136"/>
    </source>
</evidence>
<keyword evidence="6 9" id="KW-1133">Transmembrane helix</keyword>
<feature type="transmembrane region" description="Helical" evidence="9">
    <location>
        <begin position="244"/>
        <end position="268"/>
    </location>
</feature>
<feature type="transmembrane region" description="Helical" evidence="9">
    <location>
        <begin position="324"/>
        <end position="347"/>
    </location>
</feature>
<reference evidence="11 12" key="1">
    <citation type="submission" date="2025-04" db="UniProtKB">
        <authorList>
            <consortium name="RefSeq"/>
        </authorList>
    </citation>
    <scope>IDENTIFICATION</scope>
</reference>
<keyword evidence="7 9" id="KW-0472">Membrane</keyword>
<dbReference type="RefSeq" id="XP_014473113.1">
    <property type="nucleotide sequence ID" value="XM_014617627.1"/>
</dbReference>
<feature type="transmembrane region" description="Helical" evidence="9">
    <location>
        <begin position="353"/>
        <end position="371"/>
    </location>
</feature>
<keyword evidence="10" id="KW-1185">Reference proteome</keyword>
<dbReference type="PANTHER" id="PTHR12174:SF23">
    <property type="entry name" value="MINOR HISTOCOMPATIBILITY ANTIGEN H13"/>
    <property type="match status" value="1"/>
</dbReference>
<feature type="transmembrane region" description="Helical" evidence="9">
    <location>
        <begin position="141"/>
        <end position="169"/>
    </location>
</feature>
<gene>
    <name evidence="11 12" type="primary">LOC106743557</name>
</gene>
<dbReference type="GO" id="GO:0098554">
    <property type="term" value="C:cytoplasmic side of endoplasmic reticulum membrane"/>
    <property type="evidence" value="ECO:0007669"/>
    <property type="project" value="TreeGrafter"/>
</dbReference>
<dbReference type="AlphaFoldDB" id="A0A6P3X496"/>
<dbReference type="InterPro" id="IPR007369">
    <property type="entry name" value="Peptidase_A22B_SPP"/>
</dbReference>
<comment type="similarity">
    <text evidence="2">Belongs to the peptidase A22B family.</text>
</comment>
<dbReference type="Proteomes" id="UP000515204">
    <property type="component" value="Unplaced"/>
</dbReference>
<evidence type="ECO:0000256" key="9">
    <source>
        <dbReference type="SAM" id="Phobius"/>
    </source>
</evidence>
<evidence type="ECO:0000256" key="4">
    <source>
        <dbReference type="ARBA" id="ARBA00022801"/>
    </source>
</evidence>
<dbReference type="KEGG" id="dqu:106743557"/>
<dbReference type="GO" id="GO:0098553">
    <property type="term" value="C:lumenal side of endoplasmic reticulum membrane"/>
    <property type="evidence" value="ECO:0007669"/>
    <property type="project" value="TreeGrafter"/>
</dbReference>
<evidence type="ECO:0000256" key="6">
    <source>
        <dbReference type="ARBA" id="ARBA00022989"/>
    </source>
</evidence>
<feature type="transmembrane region" description="Helical" evidence="9">
    <location>
        <begin position="64"/>
        <end position="86"/>
    </location>
</feature>
<dbReference type="GeneID" id="106743557"/>
<sequence>MASLLRDFPSSRAVTSAESCPLRRVNIFKMASTVNEIAAQASENLTEYQNATNVRVPSTPEGMAIAYGSLIIMAILPIFFGSYRAVRHHKEQQQQYKASGEQPDTMSRREAAMFPFISSVTLVGMYILYKVFAKEYVNLILAAYFFFLGILALCHLTSPLISSLVPAAIPKTQYHILFTRGKDDKEHIINYKFNLHDIVCLICCSLVGAWYLLKKHWIANNLFGIAFAINGVELLHLNNVVTGCILLCGLLFYDAFWVFGTDVMVTVAKSFEVPIKLVFPQDLLEKGLSAGNFAMLGLGDIVLPGIFIALLLRFDNSLSRKTNVYFYSTFFAYFMGLLATMMIMHLFNHAQPALLYLVPACLGTPLLLALVKGDLKALFSYEDHPSQPAQQSEQTQIDAKKDK</sequence>
<evidence type="ECO:0000256" key="3">
    <source>
        <dbReference type="ARBA" id="ARBA00022692"/>
    </source>
</evidence>
<dbReference type="RefSeq" id="XP_014473038.1">
    <property type="nucleotide sequence ID" value="XM_014617552.1"/>
</dbReference>
<feature type="compositionally biased region" description="Polar residues" evidence="8">
    <location>
        <begin position="387"/>
        <end position="397"/>
    </location>
</feature>
<proteinExistence type="inferred from homology"/>
<evidence type="ECO:0000313" key="10">
    <source>
        <dbReference type="Proteomes" id="UP000515204"/>
    </source>
</evidence>
<evidence type="ECO:0000313" key="12">
    <source>
        <dbReference type="RefSeq" id="XP_014473113.1"/>
    </source>
</evidence>
<evidence type="ECO:0000256" key="1">
    <source>
        <dbReference type="ARBA" id="ARBA00004477"/>
    </source>
</evidence>
<dbReference type="Pfam" id="PF04258">
    <property type="entry name" value="Peptidase_A22B"/>
    <property type="match status" value="1"/>
</dbReference>
<evidence type="ECO:0000256" key="5">
    <source>
        <dbReference type="ARBA" id="ARBA00022824"/>
    </source>
</evidence>
<keyword evidence="5" id="KW-0256">Endoplasmic reticulum</keyword>